<keyword evidence="2" id="KW-1185">Reference proteome</keyword>
<accession>A0ABN5CXS9</accession>
<dbReference type="Proteomes" id="UP000218103">
    <property type="component" value="Chromosome 1"/>
</dbReference>
<gene>
    <name evidence="1" type="ORF">CO711_16760</name>
</gene>
<name>A0ABN5CXS9_BURCE</name>
<sequence>MNEDQALRIGRKAVEDARKRVGNDRNALLQELEKGTKKNTETMQAFAIAGRLFLQASQATKQ</sequence>
<proteinExistence type="predicted"/>
<evidence type="ECO:0000313" key="1">
    <source>
        <dbReference type="EMBL" id="ATF78905.1"/>
    </source>
</evidence>
<evidence type="ECO:0000313" key="2">
    <source>
        <dbReference type="Proteomes" id="UP000218103"/>
    </source>
</evidence>
<protein>
    <submittedName>
        <fullName evidence="1">Uncharacterized protein</fullName>
    </submittedName>
</protein>
<reference evidence="2" key="1">
    <citation type="submission" date="2017-09" db="EMBL/GenBank/DDBJ databases">
        <title>FDA dAtabase for Regulatory Grade micrObial Sequences (FDA-ARGOS): Supporting development and validation of Infectious Disease Dx tests.</title>
        <authorList>
            <person name="Minogue T."/>
            <person name="Wolcott M."/>
            <person name="Wasieloski L."/>
            <person name="Aguilar W."/>
            <person name="Moore D."/>
            <person name="Tallon L.J."/>
            <person name="Sadzewicz L."/>
            <person name="Ott S."/>
            <person name="Zhao X."/>
            <person name="Nagaraj S."/>
            <person name="Vavikolanu K."/>
            <person name="Aluvathingal J."/>
            <person name="Nadendla S."/>
            <person name="Sichtig H."/>
        </authorList>
    </citation>
    <scope>NUCLEOTIDE SEQUENCE [LARGE SCALE GENOMIC DNA]</scope>
    <source>
        <strain evidence="2">FDAARGOS_388</strain>
    </source>
</reference>
<organism evidence="1 2">
    <name type="scientific">Burkholderia cepacia</name>
    <name type="common">Pseudomonas cepacia</name>
    <dbReference type="NCBI Taxonomy" id="292"/>
    <lineage>
        <taxon>Bacteria</taxon>
        <taxon>Pseudomonadati</taxon>
        <taxon>Pseudomonadota</taxon>
        <taxon>Betaproteobacteria</taxon>
        <taxon>Burkholderiales</taxon>
        <taxon>Burkholderiaceae</taxon>
        <taxon>Burkholderia</taxon>
        <taxon>Burkholderia cepacia complex</taxon>
    </lineage>
</organism>
<dbReference type="EMBL" id="CP023518">
    <property type="protein sequence ID" value="ATF78905.1"/>
    <property type="molecule type" value="Genomic_DNA"/>
</dbReference>